<dbReference type="Gene3D" id="1.50.10.10">
    <property type="match status" value="2"/>
</dbReference>
<dbReference type="GO" id="GO:0005975">
    <property type="term" value="P:carbohydrate metabolic process"/>
    <property type="evidence" value="ECO:0007669"/>
    <property type="project" value="InterPro"/>
</dbReference>
<name>A0A4U0XWU4_9PEZI</name>
<dbReference type="PANTHER" id="PTHR33886:SF8">
    <property type="entry name" value="UNSATURATED RHAMNOGALACTURONAN HYDROLASE (EUROFUNG)"/>
    <property type="match status" value="1"/>
</dbReference>
<organism evidence="2 3">
    <name type="scientific">Friedmanniomyces simplex</name>
    <dbReference type="NCBI Taxonomy" id="329884"/>
    <lineage>
        <taxon>Eukaryota</taxon>
        <taxon>Fungi</taxon>
        <taxon>Dikarya</taxon>
        <taxon>Ascomycota</taxon>
        <taxon>Pezizomycotina</taxon>
        <taxon>Dothideomycetes</taxon>
        <taxon>Dothideomycetidae</taxon>
        <taxon>Mycosphaerellales</taxon>
        <taxon>Teratosphaeriaceae</taxon>
        <taxon>Friedmanniomyces</taxon>
    </lineage>
</organism>
<dbReference type="EMBL" id="NAJQ01000077">
    <property type="protein sequence ID" value="TKA80073.1"/>
    <property type="molecule type" value="Genomic_DNA"/>
</dbReference>
<evidence type="ECO:0000313" key="2">
    <source>
        <dbReference type="EMBL" id="TKA80073.1"/>
    </source>
</evidence>
<dbReference type="SUPFAM" id="SSF48208">
    <property type="entry name" value="Six-hairpin glycosidases"/>
    <property type="match status" value="1"/>
</dbReference>
<dbReference type="InterPro" id="IPR052043">
    <property type="entry name" value="PolySaccharide_Degr_Enz"/>
</dbReference>
<dbReference type="Proteomes" id="UP000309340">
    <property type="component" value="Unassembled WGS sequence"/>
</dbReference>
<dbReference type="Pfam" id="PF07470">
    <property type="entry name" value="Glyco_hydro_88"/>
    <property type="match status" value="1"/>
</dbReference>
<dbReference type="STRING" id="329884.A0A4U0XWU4"/>
<accession>A0A4U0XWU4</accession>
<keyword evidence="3" id="KW-1185">Reference proteome</keyword>
<dbReference type="InterPro" id="IPR010905">
    <property type="entry name" value="Glyco_hydro_88"/>
</dbReference>
<proteinExistence type="predicted"/>
<comment type="caution">
    <text evidence="2">The sequence shown here is derived from an EMBL/GenBank/DDBJ whole genome shotgun (WGS) entry which is preliminary data.</text>
</comment>
<dbReference type="InterPro" id="IPR012341">
    <property type="entry name" value="6hp_glycosidase-like_sf"/>
</dbReference>
<evidence type="ECO:0000313" key="3">
    <source>
        <dbReference type="Proteomes" id="UP000309340"/>
    </source>
</evidence>
<evidence type="ECO:0000256" key="1">
    <source>
        <dbReference type="ARBA" id="ARBA00022801"/>
    </source>
</evidence>
<dbReference type="InterPro" id="IPR008928">
    <property type="entry name" value="6-hairpin_glycosidase_sf"/>
</dbReference>
<dbReference type="PANTHER" id="PTHR33886">
    <property type="entry name" value="UNSATURATED RHAMNOGALACTURONAN HYDROLASE (EUROFUNG)"/>
    <property type="match status" value="1"/>
</dbReference>
<protein>
    <submittedName>
        <fullName evidence="2">Uncharacterized protein</fullName>
    </submittedName>
</protein>
<keyword evidence="1" id="KW-0378">Hydrolase</keyword>
<gene>
    <name evidence="2" type="ORF">B0A55_02475</name>
</gene>
<sequence length="344" mass="37340">MVNSTISRGQGLYNTAASTSLIELGIFQQALREAIAVQNDPVQKDEWTAFLNLSVSSAIQPLSNATRDAELPLDRLSIGSAMTYQQEANHDGGLLGAIEALRQSVLLQPRNADGSLWYFANPANLSYYSNLSYLDGMYSYAPFAVLYDAVFQGQNENAHLDALFGPAAALEQLQILYDVCKQPSGLLVHGFDASKAHSCTFNNLYNDIASAQIEASDRSLRETGKYGVWQVVDQPGNRRNFVEASASCMTVYSLLRGVRLGFIEDDSLRKRAVEAAQGIYQGVVESFVSESSNGTLSLNGTSSVASLSGESVDYEYYVSRPTVLNSLIGTSAFILASLEIERSS</sequence>
<dbReference type="GO" id="GO:0016787">
    <property type="term" value="F:hydrolase activity"/>
    <property type="evidence" value="ECO:0007669"/>
    <property type="project" value="UniProtKB-KW"/>
</dbReference>
<reference evidence="2 3" key="1">
    <citation type="submission" date="2017-03" db="EMBL/GenBank/DDBJ databases">
        <title>Genomes of endolithic fungi from Antarctica.</title>
        <authorList>
            <person name="Coleine C."/>
            <person name="Masonjones S."/>
            <person name="Stajich J.E."/>
        </authorList>
    </citation>
    <scope>NUCLEOTIDE SEQUENCE [LARGE SCALE GENOMIC DNA]</scope>
    <source>
        <strain evidence="2 3">CCFEE 5184</strain>
    </source>
</reference>
<dbReference type="OrthoDB" id="540611at2759"/>
<dbReference type="AlphaFoldDB" id="A0A4U0XWU4"/>